<gene>
    <name evidence="1" type="ORF">F4821DRAFT_65481</name>
</gene>
<reference evidence="1 2" key="1">
    <citation type="journal article" date="2022" name="New Phytol.">
        <title>Ecological generalism drives hyperdiversity of secondary metabolite gene clusters in xylarialean endophytes.</title>
        <authorList>
            <person name="Franco M.E.E."/>
            <person name="Wisecaver J.H."/>
            <person name="Arnold A.E."/>
            <person name="Ju Y.M."/>
            <person name="Slot J.C."/>
            <person name="Ahrendt S."/>
            <person name="Moore L.P."/>
            <person name="Eastman K.E."/>
            <person name="Scott K."/>
            <person name="Konkel Z."/>
            <person name="Mondo S.J."/>
            <person name="Kuo A."/>
            <person name="Hayes R.D."/>
            <person name="Haridas S."/>
            <person name="Andreopoulos B."/>
            <person name="Riley R."/>
            <person name="LaButti K."/>
            <person name="Pangilinan J."/>
            <person name="Lipzen A."/>
            <person name="Amirebrahimi M."/>
            <person name="Yan J."/>
            <person name="Adam C."/>
            <person name="Keymanesh K."/>
            <person name="Ng V."/>
            <person name="Louie K."/>
            <person name="Northen T."/>
            <person name="Drula E."/>
            <person name="Henrissat B."/>
            <person name="Hsieh H.M."/>
            <person name="Youens-Clark K."/>
            <person name="Lutzoni F."/>
            <person name="Miadlikowska J."/>
            <person name="Eastwood D.C."/>
            <person name="Hamelin R.C."/>
            <person name="Grigoriev I.V."/>
            <person name="U'Ren J.M."/>
        </authorList>
    </citation>
    <scope>NUCLEOTIDE SEQUENCE [LARGE SCALE GENOMIC DNA]</scope>
    <source>
        <strain evidence="1 2">ER1909</strain>
    </source>
</reference>
<sequence length="562" mass="60513">MAADAGEERRDSHAPPVTTVFADGDIPDHLTEMSEDEAALAALGYKQEFKREFSAWTTFAVSFAVMGLLPSIATTMWYGLGYAGPAANTWGWLLSVVFILCVAASMAELASSMPTSGGLYYAAAVLAGPKYGPFAAWITGWSNWFVQVTGAPSVDYGCAAMILAAASIVNPEYIPTNYQTFLLTVFIMLTHACISSMPTLWIANFNSVGTTINLLCLFIVIIIIPTAVIGDPKFQPNEFAWGIQNSTDWPDGIAVLMSFLSIIWTMSGYDASFHLSEECSNAAIATPRSIVMTAGSGSILGFVLNTLIAYTIKDVDEVINSDLGQPFAAYVVQILPQNIALAVLAMTIVCAYSMGQGCMVAASRVCFAYARDDCFGIVSRPLKKVNPYTLTPVNAVWFNTSIGVILLLLVFGGAAIDAIFSIGAIAAYVAFTVPIFLKIALVGNKFRRGPWHLGAASLPSGIAACCFVVVMLPILCFPSVRGEDLTLEEMNWTALVYGAPMMFVIIWFFVDAHKWFKGPKINIEHHMLHQQLPGVEGVQVPIKGNGKDSDIERGSIGKEPSV</sequence>
<name>A0ACC0D8U0_9PEZI</name>
<accession>A0ACC0D8U0</accession>
<keyword evidence="2" id="KW-1185">Reference proteome</keyword>
<proteinExistence type="predicted"/>
<comment type="caution">
    <text evidence="1">The sequence shown here is derived from an EMBL/GenBank/DDBJ whole genome shotgun (WGS) entry which is preliminary data.</text>
</comment>
<protein>
    <submittedName>
        <fullName evidence="1">Amino acid transporter</fullName>
    </submittedName>
</protein>
<dbReference type="Proteomes" id="UP001497680">
    <property type="component" value="Unassembled WGS sequence"/>
</dbReference>
<evidence type="ECO:0000313" key="2">
    <source>
        <dbReference type="Proteomes" id="UP001497680"/>
    </source>
</evidence>
<dbReference type="EMBL" id="MU394297">
    <property type="protein sequence ID" value="KAI6089092.1"/>
    <property type="molecule type" value="Genomic_DNA"/>
</dbReference>
<organism evidence="1 2">
    <name type="scientific">Hypoxylon rubiginosum</name>
    <dbReference type="NCBI Taxonomy" id="110542"/>
    <lineage>
        <taxon>Eukaryota</taxon>
        <taxon>Fungi</taxon>
        <taxon>Dikarya</taxon>
        <taxon>Ascomycota</taxon>
        <taxon>Pezizomycotina</taxon>
        <taxon>Sordariomycetes</taxon>
        <taxon>Xylariomycetidae</taxon>
        <taxon>Xylariales</taxon>
        <taxon>Hypoxylaceae</taxon>
        <taxon>Hypoxylon</taxon>
    </lineage>
</organism>
<evidence type="ECO:0000313" key="1">
    <source>
        <dbReference type="EMBL" id="KAI6089092.1"/>
    </source>
</evidence>